<evidence type="ECO:0000256" key="7">
    <source>
        <dbReference type="ARBA" id="ARBA00022741"/>
    </source>
</evidence>
<comment type="subcellular location">
    <subcellularLocation>
        <location evidence="1">Cytoplasm</location>
    </subcellularLocation>
</comment>
<evidence type="ECO:0000256" key="2">
    <source>
        <dbReference type="ARBA" id="ARBA00007599"/>
    </source>
</evidence>
<evidence type="ECO:0000256" key="9">
    <source>
        <dbReference type="ARBA" id="ARBA00022842"/>
    </source>
</evidence>
<dbReference type="RefSeq" id="WP_346241909.1">
    <property type="nucleotide sequence ID" value="NZ_JAZHYP010000004.1"/>
</dbReference>
<evidence type="ECO:0000313" key="11">
    <source>
        <dbReference type="EMBL" id="MEN3324102.1"/>
    </source>
</evidence>
<keyword evidence="9" id="KW-0460">Magnesium</keyword>
<evidence type="ECO:0000256" key="10">
    <source>
        <dbReference type="ARBA" id="ARBA00032441"/>
    </source>
</evidence>
<keyword evidence="5" id="KW-0819">tRNA processing</keyword>
<name>A0ABV0AAH1_9FLAO</name>
<keyword evidence="6" id="KW-0479">Metal-binding</keyword>
<evidence type="ECO:0000256" key="5">
    <source>
        <dbReference type="ARBA" id="ARBA00022694"/>
    </source>
</evidence>
<dbReference type="PANTHER" id="PTHR33540">
    <property type="entry name" value="TRNA THREONYLCARBAMOYLADENOSINE BIOSYNTHESIS PROTEIN TSAE"/>
    <property type="match status" value="1"/>
</dbReference>
<dbReference type="EMBL" id="JAZHYP010000004">
    <property type="protein sequence ID" value="MEN3324102.1"/>
    <property type="molecule type" value="Genomic_DNA"/>
</dbReference>
<dbReference type="Pfam" id="PF02367">
    <property type="entry name" value="TsaE"/>
    <property type="match status" value="1"/>
</dbReference>
<keyword evidence="12" id="KW-1185">Reference proteome</keyword>
<comment type="similarity">
    <text evidence="2">Belongs to the TsaE family.</text>
</comment>
<evidence type="ECO:0000256" key="3">
    <source>
        <dbReference type="ARBA" id="ARBA00019010"/>
    </source>
</evidence>
<dbReference type="NCBIfam" id="TIGR00150">
    <property type="entry name" value="T6A_YjeE"/>
    <property type="match status" value="1"/>
</dbReference>
<evidence type="ECO:0000256" key="4">
    <source>
        <dbReference type="ARBA" id="ARBA00022490"/>
    </source>
</evidence>
<dbReference type="PANTHER" id="PTHR33540:SF2">
    <property type="entry name" value="TRNA THREONYLCARBAMOYLADENOSINE BIOSYNTHESIS PROTEIN TSAE"/>
    <property type="match status" value="1"/>
</dbReference>
<dbReference type="SUPFAM" id="SSF52540">
    <property type="entry name" value="P-loop containing nucleoside triphosphate hydrolases"/>
    <property type="match status" value="1"/>
</dbReference>
<dbReference type="Proteomes" id="UP001416393">
    <property type="component" value="Unassembled WGS sequence"/>
</dbReference>
<sequence length="137" mass="15914">MKLEINYQLIDLESVAKQVLKNLKTKTILLYGNMGVGKTTLIKTLVQELGSHDEVSSPTFSIVNEYELKNDKIFHFDLYRIKNLEEAYNFGIEDYLDSNHWVLIEWPETIESILTANFDTISLELKSENTRKLTIKN</sequence>
<evidence type="ECO:0000256" key="8">
    <source>
        <dbReference type="ARBA" id="ARBA00022840"/>
    </source>
</evidence>
<keyword evidence="7" id="KW-0547">Nucleotide-binding</keyword>
<dbReference type="InterPro" id="IPR027417">
    <property type="entry name" value="P-loop_NTPase"/>
</dbReference>
<gene>
    <name evidence="11" type="primary">tsaE</name>
    <name evidence="11" type="ORF">VP395_10210</name>
</gene>
<proteinExistence type="inferred from homology"/>
<reference evidence="11 12" key="1">
    <citation type="submission" date="2024-01" db="EMBL/GenBank/DDBJ databases">
        <title>Mariniflexile litorale sp. nov., isolated from the shallow sediments of the Sea of Japan.</title>
        <authorList>
            <person name="Romanenko L."/>
            <person name="Bystritskaya E."/>
            <person name="Isaeva M."/>
        </authorList>
    </citation>
    <scope>NUCLEOTIDE SEQUENCE [LARGE SCALE GENOMIC DNA]</scope>
    <source>
        <strain evidence="11 12">KCTC 32427</strain>
    </source>
</reference>
<organism evidence="11 12">
    <name type="scientific">Mariniflexile soesokkakense</name>
    <dbReference type="NCBI Taxonomy" id="1343160"/>
    <lineage>
        <taxon>Bacteria</taxon>
        <taxon>Pseudomonadati</taxon>
        <taxon>Bacteroidota</taxon>
        <taxon>Flavobacteriia</taxon>
        <taxon>Flavobacteriales</taxon>
        <taxon>Flavobacteriaceae</taxon>
        <taxon>Mariniflexile</taxon>
    </lineage>
</organism>
<keyword evidence="8" id="KW-0067">ATP-binding</keyword>
<accession>A0ABV0AAH1</accession>
<keyword evidence="4" id="KW-0963">Cytoplasm</keyword>
<evidence type="ECO:0000256" key="1">
    <source>
        <dbReference type="ARBA" id="ARBA00004496"/>
    </source>
</evidence>
<comment type="caution">
    <text evidence="11">The sequence shown here is derived from an EMBL/GenBank/DDBJ whole genome shotgun (WGS) entry which is preliminary data.</text>
</comment>
<dbReference type="Gene3D" id="3.40.50.300">
    <property type="entry name" value="P-loop containing nucleotide triphosphate hydrolases"/>
    <property type="match status" value="1"/>
</dbReference>
<protein>
    <recommendedName>
        <fullName evidence="3">tRNA threonylcarbamoyladenosine biosynthesis protein TsaE</fullName>
    </recommendedName>
    <alternativeName>
        <fullName evidence="10">t(6)A37 threonylcarbamoyladenosine biosynthesis protein TsaE</fullName>
    </alternativeName>
</protein>
<dbReference type="InterPro" id="IPR003442">
    <property type="entry name" value="T6A_TsaE"/>
</dbReference>
<evidence type="ECO:0000256" key="6">
    <source>
        <dbReference type="ARBA" id="ARBA00022723"/>
    </source>
</evidence>
<evidence type="ECO:0000313" key="12">
    <source>
        <dbReference type="Proteomes" id="UP001416393"/>
    </source>
</evidence>